<gene>
    <name evidence="1" type="ORF">L201_003489</name>
</gene>
<accession>A0AAX4JT33</accession>
<evidence type="ECO:0000313" key="1">
    <source>
        <dbReference type="EMBL" id="WWC88577.1"/>
    </source>
</evidence>
<dbReference type="RefSeq" id="XP_066075340.1">
    <property type="nucleotide sequence ID" value="XM_066219243.1"/>
</dbReference>
<name>A0AAX4JT33_9TREE</name>
<reference evidence="1 2" key="1">
    <citation type="submission" date="2024-01" db="EMBL/GenBank/DDBJ databases">
        <title>Comparative genomics of Cryptococcus and Kwoniella reveals pathogenesis evolution and contrasting modes of karyotype evolution via chromosome fusion or intercentromeric recombination.</title>
        <authorList>
            <person name="Coelho M.A."/>
            <person name="David-Palma M."/>
            <person name="Shea T."/>
            <person name="Bowers K."/>
            <person name="McGinley-Smith S."/>
            <person name="Mohammad A.W."/>
            <person name="Gnirke A."/>
            <person name="Yurkov A.M."/>
            <person name="Nowrousian M."/>
            <person name="Sun S."/>
            <person name="Cuomo C.A."/>
            <person name="Heitman J."/>
        </authorList>
    </citation>
    <scope>NUCLEOTIDE SEQUENCE [LARGE SCALE GENOMIC DNA]</scope>
    <source>
        <strain evidence="1 2">CBS 6074</strain>
    </source>
</reference>
<dbReference type="AlphaFoldDB" id="A0AAX4JT33"/>
<organism evidence="1 2">
    <name type="scientific">Kwoniella dendrophila CBS 6074</name>
    <dbReference type="NCBI Taxonomy" id="1295534"/>
    <lineage>
        <taxon>Eukaryota</taxon>
        <taxon>Fungi</taxon>
        <taxon>Dikarya</taxon>
        <taxon>Basidiomycota</taxon>
        <taxon>Agaricomycotina</taxon>
        <taxon>Tremellomycetes</taxon>
        <taxon>Tremellales</taxon>
        <taxon>Cryptococcaceae</taxon>
        <taxon>Kwoniella</taxon>
    </lineage>
</organism>
<proteinExistence type="predicted"/>
<dbReference type="GeneID" id="91094159"/>
<protein>
    <submittedName>
        <fullName evidence="1">Uncharacterized protein</fullName>
    </submittedName>
</protein>
<sequence>MVIYAYSDSSSDYSTGYNRQYSSSNHTDTTSERSDVSSTIFHGEGFHDQLDSGRYKEKYQWQRYEDEWISTNTRIDSIADHVTGGWNDYDYGLLESRESDWISTSNDFYWLIWEITRRLTKLKRSKVELHLIRKLEYTSRYYKGNKPIIVDPLQKIREKIQDDIYHWFDHSKLDAAKKFAYTSGEILFYGRIFRKDILETSVWTRREPGFDLPDYCFIPRKYWSYRDSWMDRLVFSAGDDSAKEARQKLINRRPQLQNSRR</sequence>
<keyword evidence="2" id="KW-1185">Reference proteome</keyword>
<evidence type="ECO:0000313" key="2">
    <source>
        <dbReference type="Proteomes" id="UP001355207"/>
    </source>
</evidence>
<dbReference type="EMBL" id="CP144101">
    <property type="protein sequence ID" value="WWC88577.1"/>
    <property type="molecule type" value="Genomic_DNA"/>
</dbReference>
<dbReference type="Proteomes" id="UP001355207">
    <property type="component" value="Chromosome 4"/>
</dbReference>